<dbReference type="Pfam" id="PF03180">
    <property type="entry name" value="Lipoprotein_9"/>
    <property type="match status" value="1"/>
</dbReference>
<proteinExistence type="inferred from homology"/>
<feature type="signal peptide" evidence="7">
    <location>
        <begin position="1"/>
        <end position="18"/>
    </location>
</feature>
<comment type="caution">
    <text evidence="8">The sequence shown here is derived from an EMBL/GenBank/DDBJ whole genome shotgun (WGS) entry which is preliminary data.</text>
</comment>
<reference evidence="9" key="1">
    <citation type="journal article" date="2019" name="Int. J. Syst. Evol. Microbiol.">
        <title>The Global Catalogue of Microorganisms (GCM) 10K type strain sequencing project: providing services to taxonomists for standard genome sequencing and annotation.</title>
        <authorList>
            <consortium name="The Broad Institute Genomics Platform"/>
            <consortium name="The Broad Institute Genome Sequencing Center for Infectious Disease"/>
            <person name="Wu L."/>
            <person name="Ma J."/>
        </authorList>
    </citation>
    <scope>NUCLEOTIDE SEQUENCE [LARGE SCALE GENOMIC DNA]</scope>
    <source>
        <strain evidence="9">JCM 18424</strain>
    </source>
</reference>
<evidence type="ECO:0000256" key="4">
    <source>
        <dbReference type="ARBA" id="ARBA00023136"/>
    </source>
</evidence>
<dbReference type="PROSITE" id="PS51257">
    <property type="entry name" value="PROKAR_LIPOPROTEIN"/>
    <property type="match status" value="1"/>
</dbReference>
<accession>A0ABP9MET8</accession>
<dbReference type="SUPFAM" id="SSF53850">
    <property type="entry name" value="Periplasmic binding protein-like II"/>
    <property type="match status" value="1"/>
</dbReference>
<evidence type="ECO:0000256" key="3">
    <source>
        <dbReference type="ARBA" id="ARBA00022729"/>
    </source>
</evidence>
<evidence type="ECO:0000256" key="6">
    <source>
        <dbReference type="ARBA" id="ARBA00023288"/>
    </source>
</evidence>
<dbReference type="Proteomes" id="UP001500631">
    <property type="component" value="Unassembled WGS sequence"/>
</dbReference>
<dbReference type="EMBL" id="BAABKE010000001">
    <property type="protein sequence ID" value="GAA5093987.1"/>
    <property type="molecule type" value="Genomic_DNA"/>
</dbReference>
<name>A0ABP9MET8_9GAMM</name>
<keyword evidence="4" id="KW-0472">Membrane</keyword>
<keyword evidence="6" id="KW-0449">Lipoprotein</keyword>
<evidence type="ECO:0000256" key="1">
    <source>
        <dbReference type="ARBA" id="ARBA00004635"/>
    </source>
</evidence>
<protein>
    <submittedName>
        <fullName evidence="8">MetQ/NlpA family ABC transporter substrate-binding protein</fullName>
    </submittedName>
</protein>
<feature type="chain" id="PRO_5046848475" evidence="7">
    <location>
        <begin position="19"/>
        <end position="273"/>
    </location>
</feature>
<sequence length="273" mass="30565">MKKILLLLSTLFFITACSDDSKTQTNNTTSQKTIHMISSPGDFADMIRHYIGPELQKRGYQYDLKESTNGILPNQSVVDGSADLNLFQHKPYLDEYNVQAKTNLYPLVQVPTAPLAIYKAKAQSLDDVKAGSKIAIPSNVTNFARGLRILESLGWIQLDPNADPIIVGEKDIIANPQQVEILAIDAPQVVRARSDVEYAIINGNFAQDANIPDNDILKTEPGKLFVNWIVVADHNKDTDWAKAIIEIVNSQDYKDYVKKTFPEFYNLPPAWEN</sequence>
<evidence type="ECO:0000256" key="7">
    <source>
        <dbReference type="SAM" id="SignalP"/>
    </source>
</evidence>
<dbReference type="Gene3D" id="3.40.190.10">
    <property type="entry name" value="Periplasmic binding protein-like II"/>
    <property type="match status" value="2"/>
</dbReference>
<evidence type="ECO:0000313" key="9">
    <source>
        <dbReference type="Proteomes" id="UP001500631"/>
    </source>
</evidence>
<comment type="subcellular location">
    <subcellularLocation>
        <location evidence="1">Membrane</location>
        <topology evidence="1">Lipid-anchor</topology>
    </subcellularLocation>
</comment>
<dbReference type="PANTHER" id="PTHR30429">
    <property type="entry name" value="D-METHIONINE-BINDING LIPOPROTEIN METQ"/>
    <property type="match status" value="1"/>
</dbReference>
<gene>
    <name evidence="8" type="ORF">GCM10023338_01630</name>
</gene>
<keyword evidence="5" id="KW-0564">Palmitate</keyword>
<dbReference type="InterPro" id="IPR004872">
    <property type="entry name" value="Lipoprotein_NlpA"/>
</dbReference>
<keyword evidence="9" id="KW-1185">Reference proteome</keyword>
<dbReference type="RefSeq" id="WP_345666789.1">
    <property type="nucleotide sequence ID" value="NZ_BAABKE010000001.1"/>
</dbReference>
<evidence type="ECO:0000256" key="5">
    <source>
        <dbReference type="ARBA" id="ARBA00023139"/>
    </source>
</evidence>
<evidence type="ECO:0000313" key="8">
    <source>
        <dbReference type="EMBL" id="GAA5093987.1"/>
    </source>
</evidence>
<keyword evidence="3 7" id="KW-0732">Signal</keyword>
<organism evidence="8 9">
    <name type="scientific">Wohlfahrtiimonas larvae</name>
    <dbReference type="NCBI Taxonomy" id="1157986"/>
    <lineage>
        <taxon>Bacteria</taxon>
        <taxon>Pseudomonadati</taxon>
        <taxon>Pseudomonadota</taxon>
        <taxon>Gammaproteobacteria</taxon>
        <taxon>Cardiobacteriales</taxon>
        <taxon>Ignatzschineriaceae</taxon>
        <taxon>Wohlfahrtiimonas</taxon>
    </lineage>
</organism>
<comment type="similarity">
    <text evidence="2">Belongs to the NlpA lipoprotein family.</text>
</comment>
<dbReference type="PANTHER" id="PTHR30429:SF0">
    <property type="entry name" value="METHIONINE-BINDING LIPOPROTEIN METQ"/>
    <property type="match status" value="1"/>
</dbReference>
<evidence type="ECO:0000256" key="2">
    <source>
        <dbReference type="ARBA" id="ARBA00008973"/>
    </source>
</evidence>